<dbReference type="GO" id="GO:0046872">
    <property type="term" value="F:metal ion binding"/>
    <property type="evidence" value="ECO:0007669"/>
    <property type="project" value="UniProtKB-KW"/>
</dbReference>
<dbReference type="Gramene" id="TraesJAG7A03G03868030.1">
    <property type="protein sequence ID" value="TraesJAG7A03G03868030.1"/>
    <property type="gene ID" value="TraesJAG7A03G03868030"/>
</dbReference>
<reference evidence="14" key="1">
    <citation type="submission" date="2018-08" db="EMBL/GenBank/DDBJ databases">
        <authorList>
            <person name="Rossello M."/>
        </authorList>
    </citation>
    <scope>NUCLEOTIDE SEQUENCE [LARGE SCALE GENOMIC DNA]</scope>
    <source>
        <strain evidence="14">cv. Chinese Spring</strain>
    </source>
</reference>
<keyword evidence="4" id="KW-0479">Metal-binding</keyword>
<dbReference type="Gramene" id="TraesROB_scaffold_127074_01G000100.1">
    <property type="protein sequence ID" value="TraesROB_scaffold_127074_01G000100.1"/>
    <property type="gene ID" value="TraesROB_scaffold_127074_01G000100"/>
</dbReference>
<comment type="subcellular location">
    <subcellularLocation>
        <location evidence="2">Membrane</location>
        <topology evidence="2">Multi-pass membrane protein</topology>
    </subcellularLocation>
</comment>
<dbReference type="Gramene" id="TraesKAR7A01G0141400.1">
    <property type="protein sequence ID" value="cds.TraesKAR7A01G0141400.1"/>
    <property type="gene ID" value="TraesKAR7A01G0141400"/>
</dbReference>
<evidence type="ECO:0008006" key="16">
    <source>
        <dbReference type="Google" id="ProtNLM"/>
    </source>
</evidence>
<evidence type="ECO:0000256" key="9">
    <source>
        <dbReference type="ARBA" id="ARBA00023136"/>
    </source>
</evidence>
<evidence type="ECO:0000256" key="11">
    <source>
        <dbReference type="ARBA" id="ARBA00048044"/>
    </source>
</evidence>
<feature type="transmembrane region" description="Helical" evidence="13">
    <location>
        <begin position="279"/>
        <end position="302"/>
    </location>
</feature>
<keyword evidence="15" id="KW-1185">Reference proteome</keyword>
<dbReference type="Gramene" id="TraesNOR7A03G03928970.1">
    <property type="protein sequence ID" value="TraesNOR7A03G03928970.1"/>
    <property type="gene ID" value="TraesNOR7A03G03928970"/>
</dbReference>
<feature type="region of interest" description="Disordered" evidence="12">
    <location>
        <begin position="21"/>
        <end position="64"/>
    </location>
</feature>
<evidence type="ECO:0000256" key="3">
    <source>
        <dbReference type="ARBA" id="ARBA00022692"/>
    </source>
</evidence>
<feature type="transmembrane region" description="Helical" evidence="13">
    <location>
        <begin position="323"/>
        <end position="343"/>
    </location>
</feature>
<evidence type="ECO:0000256" key="2">
    <source>
        <dbReference type="ARBA" id="ARBA00004141"/>
    </source>
</evidence>
<dbReference type="Gramene" id="TraesCLE_scaffold_087910_01G000300.1">
    <property type="protein sequence ID" value="TraesCLE_scaffold_087910_01G000300.1"/>
    <property type="gene ID" value="TraesCLE_scaffold_087910_01G000300"/>
</dbReference>
<feature type="transmembrane region" description="Helical" evidence="13">
    <location>
        <begin position="241"/>
        <end position="259"/>
    </location>
</feature>
<proteinExistence type="inferred from homology"/>
<dbReference type="AlphaFoldDB" id="A0A3B6RDF9"/>
<dbReference type="Gramene" id="TraesCS7A02G239000.1">
    <property type="protein sequence ID" value="TraesCS7A02G239000.1"/>
    <property type="gene ID" value="TraesCS7A02G239000"/>
</dbReference>
<dbReference type="GO" id="GO:0016653">
    <property type="term" value="F:oxidoreductase activity, acting on NAD(P)H, heme protein as acceptor"/>
    <property type="evidence" value="ECO:0000318"/>
    <property type="project" value="GO_Central"/>
</dbReference>
<dbReference type="InterPro" id="IPR003780">
    <property type="entry name" value="COX15/CtaA_fam"/>
</dbReference>
<organism evidence="14">
    <name type="scientific">Triticum aestivum</name>
    <name type="common">Wheat</name>
    <dbReference type="NCBI Taxonomy" id="4565"/>
    <lineage>
        <taxon>Eukaryota</taxon>
        <taxon>Viridiplantae</taxon>
        <taxon>Streptophyta</taxon>
        <taxon>Embryophyta</taxon>
        <taxon>Tracheophyta</taxon>
        <taxon>Spermatophyta</taxon>
        <taxon>Magnoliopsida</taxon>
        <taxon>Liliopsida</taxon>
        <taxon>Poales</taxon>
        <taxon>Poaceae</taxon>
        <taxon>BOP clade</taxon>
        <taxon>Pooideae</taxon>
        <taxon>Triticodae</taxon>
        <taxon>Triticeae</taxon>
        <taxon>Triticinae</taxon>
        <taxon>Triticum</taxon>
    </lineage>
</organism>
<dbReference type="Gramene" id="TraesCAD_scaffold_036567_01G000100.1">
    <property type="protein sequence ID" value="TraesCAD_scaffold_036567_01G000100.1"/>
    <property type="gene ID" value="TraesCAD_scaffold_036567_01G000100"/>
</dbReference>
<dbReference type="Gramene" id="TraesPARA_EIv1.0_2280160.1">
    <property type="protein sequence ID" value="TraesPARA_EIv1.0_2280160.1.CDS"/>
    <property type="gene ID" value="TraesPARA_EIv1.0_2280160"/>
</dbReference>
<dbReference type="Gramene" id="TraesARI7A03G03857580.1">
    <property type="protein sequence ID" value="TraesARI7A03G03857580.1"/>
    <property type="gene ID" value="TraesARI7A03G03857580"/>
</dbReference>
<dbReference type="PaxDb" id="4565-Traes_7AS_7139B3F8E.2"/>
<feature type="transmembrane region" description="Helical" evidence="13">
    <location>
        <begin position="127"/>
        <end position="147"/>
    </location>
</feature>
<dbReference type="GO" id="GO:0005743">
    <property type="term" value="C:mitochondrial inner membrane"/>
    <property type="evidence" value="ECO:0000318"/>
    <property type="project" value="GO_Central"/>
</dbReference>
<keyword evidence="6" id="KW-0560">Oxidoreductase</keyword>
<dbReference type="Gramene" id="TraesWEE_scaffold_016705_01G000300.1">
    <property type="protein sequence ID" value="TraesWEE_scaffold_016705_01G000300.1"/>
    <property type="gene ID" value="TraesWEE_scaffold_016705_01G000300"/>
</dbReference>
<dbReference type="Gramene" id="TraesRN7A0100520900.1">
    <property type="protein sequence ID" value="TraesRN7A0100520900.1"/>
    <property type="gene ID" value="TraesRN7A0100520900"/>
</dbReference>
<keyword evidence="8" id="KW-0350">Heme biosynthesis</keyword>
<keyword evidence="3 13" id="KW-0812">Transmembrane</keyword>
<evidence type="ECO:0000256" key="7">
    <source>
        <dbReference type="ARBA" id="ARBA00023004"/>
    </source>
</evidence>
<evidence type="ECO:0000256" key="10">
    <source>
        <dbReference type="ARBA" id="ARBA00044501"/>
    </source>
</evidence>
<evidence type="ECO:0000256" key="8">
    <source>
        <dbReference type="ARBA" id="ARBA00023133"/>
    </source>
</evidence>
<evidence type="ECO:0000256" key="1">
    <source>
        <dbReference type="ARBA" id="ARBA00001970"/>
    </source>
</evidence>
<dbReference type="Pfam" id="PF02628">
    <property type="entry name" value="COX15-CtaA"/>
    <property type="match status" value="1"/>
</dbReference>
<dbReference type="Gramene" id="TraesLDM7A03G03890580.1">
    <property type="protein sequence ID" value="TraesLDM7A03G03890580.1"/>
    <property type="gene ID" value="TraesLDM7A03G03890580"/>
</dbReference>
<comment type="pathway">
    <text evidence="10">Porphyrin-containing compound metabolism; heme A biosynthesis; heme A from heme O: step 1/1.</text>
</comment>
<dbReference type="PANTHER" id="PTHR23289">
    <property type="entry name" value="CYTOCHROME C OXIDASE ASSEMBLY PROTEIN COX15"/>
    <property type="match status" value="1"/>
</dbReference>
<dbReference type="GO" id="GO:0120547">
    <property type="term" value="F:heme A synthase activity"/>
    <property type="evidence" value="ECO:0007669"/>
    <property type="project" value="UniProtKB-EC"/>
</dbReference>
<dbReference type="Gramene" id="TraesMAC7A03G03887080.1">
    <property type="protein sequence ID" value="TraesMAC7A03G03887080.1"/>
    <property type="gene ID" value="TraesMAC7A03G03887080"/>
</dbReference>
<evidence type="ECO:0000256" key="6">
    <source>
        <dbReference type="ARBA" id="ARBA00023002"/>
    </source>
</evidence>
<dbReference type="Gramene" id="TraesSTA7A03G03881440.1">
    <property type="protein sequence ID" value="TraesSTA7A03G03881440.1"/>
    <property type="gene ID" value="TraesSTA7A03G03881440"/>
</dbReference>
<dbReference type="GO" id="GO:0006784">
    <property type="term" value="P:heme A biosynthetic process"/>
    <property type="evidence" value="ECO:0000318"/>
    <property type="project" value="GO_Central"/>
</dbReference>
<dbReference type="RefSeq" id="XP_044427499.1">
    <property type="nucleotide sequence ID" value="XM_044571564.1"/>
</dbReference>
<evidence type="ECO:0000256" key="4">
    <source>
        <dbReference type="ARBA" id="ARBA00022723"/>
    </source>
</evidence>
<feature type="transmembrane region" description="Helical" evidence="13">
    <location>
        <begin position="384"/>
        <end position="404"/>
    </location>
</feature>
<dbReference type="InterPro" id="IPR023754">
    <property type="entry name" value="HemeA_Synthase_type2"/>
</dbReference>
<keyword evidence="5 13" id="KW-1133">Transmembrane helix</keyword>
<dbReference type="KEGG" id="taes:123151936"/>
<comment type="catalytic activity">
    <reaction evidence="11">
        <text>Fe(II)-heme o + 2 A + H2O = Fe(II)-heme a + 2 AH2</text>
        <dbReference type="Rhea" id="RHEA:63388"/>
        <dbReference type="ChEBI" id="CHEBI:13193"/>
        <dbReference type="ChEBI" id="CHEBI:15377"/>
        <dbReference type="ChEBI" id="CHEBI:17499"/>
        <dbReference type="ChEBI" id="CHEBI:60530"/>
        <dbReference type="ChEBI" id="CHEBI:61715"/>
        <dbReference type="EC" id="1.17.99.9"/>
    </reaction>
    <physiologicalReaction direction="left-to-right" evidence="11">
        <dbReference type="Rhea" id="RHEA:63389"/>
    </physiologicalReaction>
</comment>
<dbReference type="EnsemblPlants" id="TraesCS7A02G239000.1">
    <property type="protein sequence ID" value="TraesCS7A02G239000.1"/>
    <property type="gene ID" value="TraesCS7A02G239000"/>
</dbReference>
<accession>A0A3B6RDF9</accession>
<evidence type="ECO:0000256" key="5">
    <source>
        <dbReference type="ARBA" id="ARBA00022989"/>
    </source>
</evidence>
<dbReference type="GeneID" id="123151936"/>
<dbReference type="Gramene" id="TraesJUL7A03G03921460.1">
    <property type="protein sequence ID" value="TraesJUL7A03G03921460.1"/>
    <property type="gene ID" value="TraesJUL7A03G03921460"/>
</dbReference>
<reference evidence="14" key="2">
    <citation type="submission" date="2018-10" db="UniProtKB">
        <authorList>
            <consortium name="EnsemblPlants"/>
        </authorList>
    </citation>
    <scope>IDENTIFICATION</scope>
</reference>
<feature type="transmembrane region" description="Helical" evidence="13">
    <location>
        <begin position="211"/>
        <end position="229"/>
    </location>
</feature>
<dbReference type="Gramene" id="TraesSYM7A03G03837250.1">
    <property type="protein sequence ID" value="TraesSYM7A03G03837250.1"/>
    <property type="gene ID" value="TraesSYM7A03G03837250"/>
</dbReference>
<dbReference type="OrthoDB" id="1726137at2759"/>
<dbReference type="PANTHER" id="PTHR23289:SF2">
    <property type="entry name" value="CYTOCHROME C OXIDASE ASSEMBLY PROTEIN COX15 HOMOLOG"/>
    <property type="match status" value="1"/>
</dbReference>
<comment type="cofactor">
    <cofactor evidence="1">
        <name>heme b</name>
        <dbReference type="ChEBI" id="CHEBI:60344"/>
    </cofactor>
</comment>
<evidence type="ECO:0000313" key="15">
    <source>
        <dbReference type="Proteomes" id="UP000019116"/>
    </source>
</evidence>
<gene>
    <name evidence="14" type="primary">LOC123151936</name>
</gene>
<dbReference type="Proteomes" id="UP000019116">
    <property type="component" value="Chromosome 7A"/>
</dbReference>
<dbReference type="OMA" id="WLNFLAN"/>
<evidence type="ECO:0000313" key="14">
    <source>
        <dbReference type="EnsemblPlants" id="TraesCS7A02G239000.1"/>
    </source>
</evidence>
<dbReference type="Gramene" id="TraesCS7A03G0549200.1">
    <property type="protein sequence ID" value="TraesCS7A03G0549200.1.CDS"/>
    <property type="gene ID" value="TraesCS7A03G0549200"/>
</dbReference>
<dbReference type="STRING" id="4565.A0A3B6RDF9"/>
<keyword evidence="9 13" id="KW-0472">Membrane</keyword>
<protein>
    <recommendedName>
        <fullName evidence="16">Cytochrome c oxidase assembly protein COX15</fullName>
    </recommendedName>
</protein>
<evidence type="ECO:0000256" key="12">
    <source>
        <dbReference type="SAM" id="MobiDB-lite"/>
    </source>
</evidence>
<feature type="transmembrane region" description="Helical" evidence="13">
    <location>
        <begin position="416"/>
        <end position="439"/>
    </location>
</feature>
<dbReference type="HAMAP" id="MF_01665">
    <property type="entry name" value="HemeA_synth_type2"/>
    <property type="match status" value="1"/>
</dbReference>
<dbReference type="Gramene" id="TraesLAC7A03G03838900.1">
    <property type="protein sequence ID" value="TraesLAC7A03G03838900.1"/>
    <property type="gene ID" value="TraesLAC7A03G03838900"/>
</dbReference>
<name>A0A3B6RDF9_WHEAT</name>
<evidence type="ECO:0000256" key="13">
    <source>
        <dbReference type="SAM" id="Phobius"/>
    </source>
</evidence>
<sequence>MMGSRVAASLLRRGRDQASALMTIPRLPRSAPAPPPAPPRVGSGSCGGGGRHLPPPPPPQSTGGLFAASRVASYHAFRSFGPKSFMGQCTRKMSTTAAALNSNMANATANSGLKLLVTKGPQAQKAVGIWLFGCAAWVFSMVILGGVTRLTRSGLSMTDWKFAGGLPPMSEEEWLLEFQKYKQSPEYMRVNKGMNLDDFKFIYWMEYAHRMWGRALGFVFAVPFAYFVAKGYVTRQLGVRLSALFALGGAQGLIGWWMVKSGLEEPASEYVEPRVSPYRLAAHLTSAFVIYCGILWTALSVVMPDPPAESMKWVKGAAKFRKLAIPASAVVGITAISGAFVAGNDAGRAYNTFPKMGDSWIPEDVFSMEPFIRNFFENTSTVQLNHRILATSTLLSVSALWLAAKKVDMHPAVKSLVGSTLGMAALQVTLGISTLLMYVPTSLGSAHQAGALTLLSLMILLTHTLRRPSPALLKSLASAVKST</sequence>
<feature type="transmembrane region" description="Helical" evidence="13">
    <location>
        <begin position="445"/>
        <end position="465"/>
    </location>
</feature>
<keyword evidence="7" id="KW-0408">Iron</keyword>